<dbReference type="InterPro" id="IPR026992">
    <property type="entry name" value="DIOX_N"/>
</dbReference>
<dbReference type="GO" id="GO:0051213">
    <property type="term" value="F:dioxygenase activity"/>
    <property type="evidence" value="ECO:0007669"/>
    <property type="project" value="UniProtKB-KW"/>
</dbReference>
<evidence type="ECO:0000256" key="2">
    <source>
        <dbReference type="ARBA" id="ARBA00023194"/>
    </source>
</evidence>
<dbReference type="InterPro" id="IPR027443">
    <property type="entry name" value="IPNS-like_sf"/>
</dbReference>
<dbReference type="Pfam" id="PF14226">
    <property type="entry name" value="DIOX_N"/>
    <property type="match status" value="1"/>
</dbReference>
<evidence type="ECO:0000256" key="1">
    <source>
        <dbReference type="ARBA" id="ARBA00004792"/>
    </source>
</evidence>
<accession>A0A4R7I4L3</accession>
<dbReference type="Gene3D" id="2.60.120.330">
    <property type="entry name" value="B-lactam Antibiotic, Isopenicillin N Synthase, Chain"/>
    <property type="match status" value="1"/>
</dbReference>
<dbReference type="EMBL" id="SOAU01000001">
    <property type="protein sequence ID" value="TDT18194.1"/>
    <property type="molecule type" value="Genomic_DNA"/>
</dbReference>
<dbReference type="GO" id="GO:0017000">
    <property type="term" value="P:antibiotic biosynthetic process"/>
    <property type="evidence" value="ECO:0007669"/>
    <property type="project" value="UniProtKB-KW"/>
</dbReference>
<evidence type="ECO:0000313" key="6">
    <source>
        <dbReference type="Proteomes" id="UP000294558"/>
    </source>
</evidence>
<dbReference type="PROSITE" id="PS51471">
    <property type="entry name" value="FE2OG_OXY"/>
    <property type="match status" value="1"/>
</dbReference>
<dbReference type="InterPro" id="IPR050231">
    <property type="entry name" value="Iron_ascorbate_oxido_reductase"/>
</dbReference>
<keyword evidence="3" id="KW-0560">Oxidoreductase</keyword>
<name>A0A4R7I4L3_9ACTN</name>
<comment type="caution">
    <text evidence="5">The sequence shown here is derived from an EMBL/GenBank/DDBJ whole genome shotgun (WGS) entry which is preliminary data.</text>
</comment>
<gene>
    <name evidence="5" type="ORF">BDK89_3811</name>
</gene>
<dbReference type="RefSeq" id="WP_243839223.1">
    <property type="nucleotide sequence ID" value="NZ_SOAU01000001.1"/>
</dbReference>
<keyword evidence="3" id="KW-0408">Iron</keyword>
<keyword evidence="5" id="KW-0223">Dioxygenase</keyword>
<evidence type="ECO:0000256" key="3">
    <source>
        <dbReference type="RuleBase" id="RU003682"/>
    </source>
</evidence>
<reference evidence="5 6" key="1">
    <citation type="submission" date="2019-03" db="EMBL/GenBank/DDBJ databases">
        <title>Sequencing the genomes of 1000 actinobacteria strains.</title>
        <authorList>
            <person name="Klenk H.-P."/>
        </authorList>
    </citation>
    <scope>NUCLEOTIDE SEQUENCE [LARGE SCALE GENOMIC DNA]</scope>
    <source>
        <strain evidence="5 6">DSM 18936</strain>
    </source>
</reference>
<proteinExistence type="inferred from homology"/>
<dbReference type="AlphaFoldDB" id="A0A4R7I4L3"/>
<dbReference type="Proteomes" id="UP000294558">
    <property type="component" value="Unassembled WGS sequence"/>
</dbReference>
<comment type="similarity">
    <text evidence="3">Belongs to the iron/ascorbate-dependent oxidoreductase family.</text>
</comment>
<keyword evidence="3" id="KW-0479">Metal-binding</keyword>
<dbReference type="InterPro" id="IPR044861">
    <property type="entry name" value="IPNS-like_FE2OG_OXY"/>
</dbReference>
<comment type="pathway">
    <text evidence="1">Antibiotic biosynthesis.</text>
</comment>
<keyword evidence="2" id="KW-0045">Antibiotic biosynthesis</keyword>
<dbReference type="SUPFAM" id="SSF51197">
    <property type="entry name" value="Clavaminate synthase-like"/>
    <property type="match status" value="1"/>
</dbReference>
<feature type="domain" description="Fe2OG dioxygenase" evidence="4">
    <location>
        <begin position="177"/>
        <end position="273"/>
    </location>
</feature>
<dbReference type="PRINTS" id="PR00682">
    <property type="entry name" value="IPNSYNTHASE"/>
</dbReference>
<dbReference type="Pfam" id="PF03171">
    <property type="entry name" value="2OG-FeII_Oxy"/>
    <property type="match status" value="1"/>
</dbReference>
<dbReference type="PANTHER" id="PTHR47990">
    <property type="entry name" value="2-OXOGLUTARATE (2OG) AND FE(II)-DEPENDENT OXYGENASE SUPERFAMILY PROTEIN-RELATED"/>
    <property type="match status" value="1"/>
</dbReference>
<evidence type="ECO:0000313" key="5">
    <source>
        <dbReference type="EMBL" id="TDT18194.1"/>
    </source>
</evidence>
<dbReference type="InterPro" id="IPR005123">
    <property type="entry name" value="Oxoglu/Fe-dep_dioxygenase_dom"/>
</dbReference>
<evidence type="ECO:0000259" key="4">
    <source>
        <dbReference type="PROSITE" id="PS51471"/>
    </source>
</evidence>
<organism evidence="5 6">
    <name type="scientific">Ilumatobacter fluminis</name>
    <dbReference type="NCBI Taxonomy" id="467091"/>
    <lineage>
        <taxon>Bacteria</taxon>
        <taxon>Bacillati</taxon>
        <taxon>Actinomycetota</taxon>
        <taxon>Acidimicrobiia</taxon>
        <taxon>Acidimicrobiales</taxon>
        <taxon>Ilumatobacteraceae</taxon>
        <taxon>Ilumatobacter</taxon>
    </lineage>
</organism>
<keyword evidence="6" id="KW-1185">Reference proteome</keyword>
<protein>
    <submittedName>
        <fullName evidence="5">Isopenicillin N synthase-like dioxygenase</fullName>
    </submittedName>
</protein>
<dbReference type="GO" id="GO:0046872">
    <property type="term" value="F:metal ion binding"/>
    <property type="evidence" value="ECO:0007669"/>
    <property type="project" value="UniProtKB-KW"/>
</dbReference>
<sequence>MTAEFSDVPVIDLAAEAARLGAGGLGEYLATVYHEVGFAVVTGHGVPTEITDEAFAAARRFFELPLEQKEAVDKRRSRHFRGWEATGVERTNNRPDIREQLDFWTEHPARDVDVEPPYLRLLGPNQWPSDDLAPGFAAAVQRWIYAAAELADRVMGLLSLGLGLDEDHLRRAFGDECMSLCKVINYPPTPAGQFGVNAHHDAGFLTVLATGGTPGLEVQNAAGEWIAVPNVDDGLVINLGEVFQKMTGNYFVATPHRVATPTARRSIAYFHGPSLDMPLVALPLEQRFADAVAASPRHAAAGFMVQPDEVDAGAADMSSPHHPDRYGEQLWNYFARSYPDNVRLHYG</sequence>